<gene>
    <name evidence="2" type="ORF">SDC9_11717</name>
</gene>
<evidence type="ECO:0008006" key="3">
    <source>
        <dbReference type="Google" id="ProtNLM"/>
    </source>
</evidence>
<keyword evidence="1" id="KW-0812">Transmembrane</keyword>
<sequence length="84" mass="9143">MKFNPLTKAATYWSSLASVLAVYFVTIAIDRDGAQAISKAIVAAIITLSGISQGLNVANNVQRSALYRPELDKEKKSNDKTRND</sequence>
<evidence type="ECO:0000256" key="1">
    <source>
        <dbReference type="SAM" id="Phobius"/>
    </source>
</evidence>
<dbReference type="EMBL" id="VSSQ01000030">
    <property type="protein sequence ID" value="MPL66049.1"/>
    <property type="molecule type" value="Genomic_DNA"/>
</dbReference>
<protein>
    <recommendedName>
        <fullName evidence="3">Holin</fullName>
    </recommendedName>
</protein>
<reference evidence="2" key="1">
    <citation type="submission" date="2019-08" db="EMBL/GenBank/DDBJ databases">
        <authorList>
            <person name="Kucharzyk K."/>
            <person name="Murdoch R.W."/>
            <person name="Higgins S."/>
            <person name="Loffler F."/>
        </authorList>
    </citation>
    <scope>NUCLEOTIDE SEQUENCE</scope>
</reference>
<proteinExistence type="predicted"/>
<accession>A0A644TH58</accession>
<keyword evidence="1" id="KW-0472">Membrane</keyword>
<evidence type="ECO:0000313" key="2">
    <source>
        <dbReference type="EMBL" id="MPL66049.1"/>
    </source>
</evidence>
<dbReference type="AlphaFoldDB" id="A0A644TH58"/>
<keyword evidence="1" id="KW-1133">Transmembrane helix</keyword>
<feature type="transmembrane region" description="Helical" evidence="1">
    <location>
        <begin position="12"/>
        <end position="29"/>
    </location>
</feature>
<comment type="caution">
    <text evidence="2">The sequence shown here is derived from an EMBL/GenBank/DDBJ whole genome shotgun (WGS) entry which is preliminary data.</text>
</comment>
<organism evidence="2">
    <name type="scientific">bioreactor metagenome</name>
    <dbReference type="NCBI Taxonomy" id="1076179"/>
    <lineage>
        <taxon>unclassified sequences</taxon>
        <taxon>metagenomes</taxon>
        <taxon>ecological metagenomes</taxon>
    </lineage>
</organism>
<name>A0A644TH58_9ZZZZ</name>